<feature type="compositionally biased region" description="Acidic residues" evidence="1">
    <location>
        <begin position="224"/>
        <end position="239"/>
    </location>
</feature>
<evidence type="ECO:0000313" key="3">
    <source>
        <dbReference type="Proteomes" id="UP000054018"/>
    </source>
</evidence>
<keyword evidence="3" id="KW-1185">Reference proteome</keyword>
<sequence>MAPSIRLTRATLNDAAFALLEQYANSEITDTAALTKIDVELDVAGIPFDQEEWLNLIKVILMSPTEGLNSIKAARQLVQAKVVPLLEDAAAWQLVLRWAGDDSFSFDSFLQEMQDRFKERYKFDDWKTIFDQVFEASREGTAVELVRAAMSERGVLNPPSVPDLSSSQALSSGDLVDNASRTIPSTQASSSQTRKVSHKSDSSLPLAKRARLSKSMARYLDASAQEDEDDENEDGDQDNLDIGVENCPKVTEVGPLGRATFNECLQDLVQCYTHEGGVAGSNVRARQNRVPNVESCPPSPLASTARFVLEHLKLENLPCRTFCSLPKRIFVEARNPLEVQIRLPPSHNTLVKNIVLIPAEEM</sequence>
<feature type="compositionally biased region" description="Polar residues" evidence="1">
    <location>
        <begin position="179"/>
        <end position="194"/>
    </location>
</feature>
<proteinExistence type="predicted"/>
<gene>
    <name evidence="2" type="ORF">PISMIDRAFT_12221</name>
</gene>
<dbReference type="AlphaFoldDB" id="A0A0C9YXV7"/>
<evidence type="ECO:0000256" key="1">
    <source>
        <dbReference type="SAM" id="MobiDB-lite"/>
    </source>
</evidence>
<feature type="region of interest" description="Disordered" evidence="1">
    <location>
        <begin position="156"/>
        <end position="207"/>
    </location>
</feature>
<evidence type="ECO:0000313" key="2">
    <source>
        <dbReference type="EMBL" id="KIK21596.1"/>
    </source>
</evidence>
<dbReference type="OrthoDB" id="2687947at2759"/>
<dbReference type="HOGENOM" id="CLU_039014_0_0_1"/>
<reference evidence="2 3" key="1">
    <citation type="submission" date="2014-04" db="EMBL/GenBank/DDBJ databases">
        <authorList>
            <consortium name="DOE Joint Genome Institute"/>
            <person name="Kuo A."/>
            <person name="Kohler A."/>
            <person name="Costa M.D."/>
            <person name="Nagy L.G."/>
            <person name="Floudas D."/>
            <person name="Copeland A."/>
            <person name="Barry K.W."/>
            <person name="Cichocki N."/>
            <person name="Veneault-Fourrey C."/>
            <person name="LaButti K."/>
            <person name="Lindquist E.A."/>
            <person name="Lipzen A."/>
            <person name="Lundell T."/>
            <person name="Morin E."/>
            <person name="Murat C."/>
            <person name="Sun H."/>
            <person name="Tunlid A."/>
            <person name="Henrissat B."/>
            <person name="Grigoriev I.V."/>
            <person name="Hibbett D.S."/>
            <person name="Martin F."/>
            <person name="Nordberg H.P."/>
            <person name="Cantor M.N."/>
            <person name="Hua S.X."/>
        </authorList>
    </citation>
    <scope>NUCLEOTIDE SEQUENCE [LARGE SCALE GENOMIC DNA]</scope>
    <source>
        <strain evidence="2 3">441</strain>
    </source>
</reference>
<reference evidence="3" key="2">
    <citation type="submission" date="2015-01" db="EMBL/GenBank/DDBJ databases">
        <title>Evolutionary Origins and Diversification of the Mycorrhizal Mutualists.</title>
        <authorList>
            <consortium name="DOE Joint Genome Institute"/>
            <consortium name="Mycorrhizal Genomics Consortium"/>
            <person name="Kohler A."/>
            <person name="Kuo A."/>
            <person name="Nagy L.G."/>
            <person name="Floudas D."/>
            <person name="Copeland A."/>
            <person name="Barry K.W."/>
            <person name="Cichocki N."/>
            <person name="Veneault-Fourrey C."/>
            <person name="LaButti K."/>
            <person name="Lindquist E.A."/>
            <person name="Lipzen A."/>
            <person name="Lundell T."/>
            <person name="Morin E."/>
            <person name="Murat C."/>
            <person name="Riley R."/>
            <person name="Ohm R."/>
            <person name="Sun H."/>
            <person name="Tunlid A."/>
            <person name="Henrissat B."/>
            <person name="Grigoriev I.V."/>
            <person name="Hibbett D.S."/>
            <person name="Martin F."/>
        </authorList>
    </citation>
    <scope>NUCLEOTIDE SEQUENCE [LARGE SCALE GENOMIC DNA]</scope>
    <source>
        <strain evidence="3">441</strain>
    </source>
</reference>
<protein>
    <submittedName>
        <fullName evidence="2">Unplaced genomic scaffold scaffold_66, whole genome shotgun sequence</fullName>
    </submittedName>
</protein>
<dbReference type="EMBL" id="KN833750">
    <property type="protein sequence ID" value="KIK21596.1"/>
    <property type="molecule type" value="Genomic_DNA"/>
</dbReference>
<dbReference type="Proteomes" id="UP000054018">
    <property type="component" value="Unassembled WGS sequence"/>
</dbReference>
<organism evidence="2 3">
    <name type="scientific">Pisolithus microcarpus 441</name>
    <dbReference type="NCBI Taxonomy" id="765257"/>
    <lineage>
        <taxon>Eukaryota</taxon>
        <taxon>Fungi</taxon>
        <taxon>Dikarya</taxon>
        <taxon>Basidiomycota</taxon>
        <taxon>Agaricomycotina</taxon>
        <taxon>Agaricomycetes</taxon>
        <taxon>Agaricomycetidae</taxon>
        <taxon>Boletales</taxon>
        <taxon>Sclerodermatineae</taxon>
        <taxon>Pisolithaceae</taxon>
        <taxon>Pisolithus</taxon>
    </lineage>
</organism>
<name>A0A0C9YXV7_9AGAM</name>
<feature type="region of interest" description="Disordered" evidence="1">
    <location>
        <begin position="221"/>
        <end position="243"/>
    </location>
</feature>
<accession>A0A0C9YXV7</accession>